<gene>
    <name evidence="1" type="ORF">J4Q44_G00048390</name>
</gene>
<dbReference type="Proteomes" id="UP001356427">
    <property type="component" value="Unassembled WGS sequence"/>
</dbReference>
<name>A0AAN8MEV1_9TELE</name>
<dbReference type="AlphaFoldDB" id="A0AAN8MEV1"/>
<dbReference type="EMBL" id="JAGTTL010000003">
    <property type="protein sequence ID" value="KAK6325497.1"/>
    <property type="molecule type" value="Genomic_DNA"/>
</dbReference>
<reference evidence="1 2" key="1">
    <citation type="submission" date="2021-04" db="EMBL/GenBank/DDBJ databases">
        <authorList>
            <person name="De Guttry C."/>
            <person name="Zahm M."/>
            <person name="Klopp C."/>
            <person name="Cabau C."/>
            <person name="Louis A."/>
            <person name="Berthelot C."/>
            <person name="Parey E."/>
            <person name="Roest Crollius H."/>
            <person name="Montfort J."/>
            <person name="Robinson-Rechavi M."/>
            <person name="Bucao C."/>
            <person name="Bouchez O."/>
            <person name="Gislard M."/>
            <person name="Lluch J."/>
            <person name="Milhes M."/>
            <person name="Lampietro C."/>
            <person name="Lopez Roques C."/>
            <person name="Donnadieu C."/>
            <person name="Braasch I."/>
            <person name="Desvignes T."/>
            <person name="Postlethwait J."/>
            <person name="Bobe J."/>
            <person name="Wedekind C."/>
            <person name="Guiguen Y."/>
        </authorList>
    </citation>
    <scope>NUCLEOTIDE SEQUENCE [LARGE SCALE GENOMIC DNA]</scope>
    <source>
        <strain evidence="1">Cs_M1</strain>
        <tissue evidence="1">Blood</tissue>
    </source>
</reference>
<organism evidence="1 2">
    <name type="scientific">Coregonus suidteri</name>
    <dbReference type="NCBI Taxonomy" id="861788"/>
    <lineage>
        <taxon>Eukaryota</taxon>
        <taxon>Metazoa</taxon>
        <taxon>Chordata</taxon>
        <taxon>Craniata</taxon>
        <taxon>Vertebrata</taxon>
        <taxon>Euteleostomi</taxon>
        <taxon>Actinopterygii</taxon>
        <taxon>Neopterygii</taxon>
        <taxon>Teleostei</taxon>
        <taxon>Protacanthopterygii</taxon>
        <taxon>Salmoniformes</taxon>
        <taxon>Salmonidae</taxon>
        <taxon>Coregoninae</taxon>
        <taxon>Coregonus</taxon>
    </lineage>
</organism>
<proteinExistence type="predicted"/>
<accession>A0AAN8MEV1</accession>
<comment type="caution">
    <text evidence="1">The sequence shown here is derived from an EMBL/GenBank/DDBJ whole genome shotgun (WGS) entry which is preliminary data.</text>
</comment>
<evidence type="ECO:0000313" key="2">
    <source>
        <dbReference type="Proteomes" id="UP001356427"/>
    </source>
</evidence>
<sequence>MLQTRLLEFTCNQELTFVSALSNVIQIPEYVLGALTELLNRVRGREVGTISSYLETSMDLRVRNWFPLSISTGIMFDVWLNLVHCLADEVLFYYTGLRH</sequence>
<protein>
    <submittedName>
        <fullName evidence="1">Uncharacterized protein</fullName>
    </submittedName>
</protein>
<feature type="non-terminal residue" evidence="1">
    <location>
        <position position="99"/>
    </location>
</feature>
<keyword evidence="2" id="KW-1185">Reference proteome</keyword>
<evidence type="ECO:0000313" key="1">
    <source>
        <dbReference type="EMBL" id="KAK6325497.1"/>
    </source>
</evidence>